<dbReference type="RefSeq" id="WP_282512100.1">
    <property type="nucleotide sequence ID" value="NZ_JASCIR010000005.1"/>
</dbReference>
<accession>A0ABT6RPQ8</accession>
<evidence type="ECO:0000313" key="3">
    <source>
        <dbReference type="Proteomes" id="UP001224661"/>
    </source>
</evidence>
<keyword evidence="3" id="KW-1185">Reference proteome</keyword>
<feature type="transmembrane region" description="Helical" evidence="1">
    <location>
        <begin position="81"/>
        <end position="107"/>
    </location>
</feature>
<keyword evidence="1" id="KW-0812">Transmembrane</keyword>
<evidence type="ECO:0008006" key="4">
    <source>
        <dbReference type="Google" id="ProtNLM"/>
    </source>
</evidence>
<sequence>MGELLGAAVGFPGVVFSSALLVVVAFWLLVLLGGLDADGFDGDVDLGALGLGGVPVTVAASLVIVVGWLTGVTGSVLAGRAALGGFAHIAADAVVLLLSLAVAWCAARALVRPMAKLFPDEPGPSRQDFVGALCTIRTGRVDAEFGQAEVAARDGSTAIVQVRQYGSDALSGGSTGLLYAYDDTGEFFWVAAHDAELGSAPLDRAPRIRRP</sequence>
<organism evidence="2 3">
    <name type="scientific">Streptomyces solicavernae</name>
    <dbReference type="NCBI Taxonomy" id="3043614"/>
    <lineage>
        <taxon>Bacteria</taxon>
        <taxon>Bacillati</taxon>
        <taxon>Actinomycetota</taxon>
        <taxon>Actinomycetes</taxon>
        <taxon>Kitasatosporales</taxon>
        <taxon>Streptomycetaceae</taxon>
        <taxon>Streptomyces</taxon>
    </lineage>
</organism>
<keyword evidence="1" id="KW-1133">Transmembrane helix</keyword>
<proteinExistence type="predicted"/>
<evidence type="ECO:0000313" key="2">
    <source>
        <dbReference type="EMBL" id="MDI3386295.1"/>
    </source>
</evidence>
<keyword evidence="1" id="KW-0472">Membrane</keyword>
<gene>
    <name evidence="2" type="ORF">QIS99_08705</name>
</gene>
<reference evidence="2 3" key="1">
    <citation type="submission" date="2023-05" db="EMBL/GenBank/DDBJ databases">
        <title>Draft genome sequence of Streptomyces sp. B-S-A8 isolated from a cave soil in Thailand.</title>
        <authorList>
            <person name="Chamroensaksri N."/>
            <person name="Muangham S."/>
        </authorList>
    </citation>
    <scope>NUCLEOTIDE SEQUENCE [LARGE SCALE GENOMIC DNA]</scope>
    <source>
        <strain evidence="2 3">B-S-A8</strain>
    </source>
</reference>
<name>A0ABT6RPQ8_9ACTN</name>
<feature type="transmembrane region" description="Helical" evidence="1">
    <location>
        <begin position="46"/>
        <end position="69"/>
    </location>
</feature>
<dbReference type="EMBL" id="JASCIR010000005">
    <property type="protein sequence ID" value="MDI3386295.1"/>
    <property type="molecule type" value="Genomic_DNA"/>
</dbReference>
<comment type="caution">
    <text evidence="2">The sequence shown here is derived from an EMBL/GenBank/DDBJ whole genome shotgun (WGS) entry which is preliminary data.</text>
</comment>
<feature type="transmembrane region" description="Helical" evidence="1">
    <location>
        <begin position="14"/>
        <end position="34"/>
    </location>
</feature>
<evidence type="ECO:0000256" key="1">
    <source>
        <dbReference type="SAM" id="Phobius"/>
    </source>
</evidence>
<protein>
    <recommendedName>
        <fullName evidence="4">DUF1449 family protein</fullName>
    </recommendedName>
</protein>
<dbReference type="Proteomes" id="UP001224661">
    <property type="component" value="Unassembled WGS sequence"/>
</dbReference>